<dbReference type="SUPFAM" id="SSF81342">
    <property type="entry name" value="Transmembrane di-heme cytochromes"/>
    <property type="match status" value="1"/>
</dbReference>
<evidence type="ECO:0000256" key="1">
    <source>
        <dbReference type="SAM" id="Phobius"/>
    </source>
</evidence>
<name>A0ABM8G333_9CELL</name>
<proteinExistence type="predicted"/>
<feature type="transmembrane region" description="Helical" evidence="1">
    <location>
        <begin position="105"/>
        <end position="123"/>
    </location>
</feature>
<dbReference type="InterPro" id="IPR016174">
    <property type="entry name" value="Di-haem_cyt_TM"/>
</dbReference>
<feature type="transmembrane region" description="Helical" evidence="1">
    <location>
        <begin position="62"/>
        <end position="84"/>
    </location>
</feature>
<dbReference type="RefSeq" id="WP_286216956.1">
    <property type="nucleotide sequence ID" value="NZ_AP027729.1"/>
</dbReference>
<keyword evidence="1" id="KW-0472">Membrane</keyword>
<dbReference type="PANTHER" id="PTHR43032:SF2">
    <property type="entry name" value="BLL0505 PROTEIN"/>
    <property type="match status" value="1"/>
</dbReference>
<organism evidence="2 3">
    <name type="scientific">Paraoerskovia sediminicola</name>
    <dbReference type="NCBI Taxonomy" id="1138587"/>
    <lineage>
        <taxon>Bacteria</taxon>
        <taxon>Bacillati</taxon>
        <taxon>Actinomycetota</taxon>
        <taxon>Actinomycetes</taxon>
        <taxon>Micrococcales</taxon>
        <taxon>Cellulomonadaceae</taxon>
        <taxon>Paraoerskovia</taxon>
    </lineage>
</organism>
<protein>
    <submittedName>
        <fullName evidence="2">Molybdopterin-binding protein</fullName>
    </submittedName>
</protein>
<accession>A0ABM8G333</accession>
<dbReference type="EMBL" id="AP027729">
    <property type="protein sequence ID" value="BDZ42477.1"/>
    <property type="molecule type" value="Genomic_DNA"/>
</dbReference>
<gene>
    <name evidence="2" type="ORF">GCM10025865_17760</name>
</gene>
<reference evidence="3" key="1">
    <citation type="journal article" date="2019" name="Int. J. Syst. Evol. Microbiol.">
        <title>The Global Catalogue of Microorganisms (GCM) 10K type strain sequencing project: providing services to taxonomists for standard genome sequencing and annotation.</title>
        <authorList>
            <consortium name="The Broad Institute Genomics Platform"/>
            <consortium name="The Broad Institute Genome Sequencing Center for Infectious Disease"/>
            <person name="Wu L."/>
            <person name="Ma J."/>
        </authorList>
    </citation>
    <scope>NUCLEOTIDE SEQUENCE [LARGE SCALE GENOMIC DNA]</scope>
    <source>
        <strain evidence="3">NBRC 108565</strain>
    </source>
</reference>
<keyword evidence="3" id="KW-1185">Reference proteome</keyword>
<feature type="transmembrane region" description="Helical" evidence="1">
    <location>
        <begin position="22"/>
        <end position="42"/>
    </location>
</feature>
<dbReference type="Proteomes" id="UP001321475">
    <property type="component" value="Chromosome"/>
</dbReference>
<keyword evidence="1" id="KW-1133">Transmembrane helix</keyword>
<dbReference type="Gene3D" id="3.90.420.10">
    <property type="entry name" value="Oxidoreductase, molybdopterin-binding domain"/>
    <property type="match status" value="1"/>
</dbReference>
<dbReference type="InterPro" id="IPR036374">
    <property type="entry name" value="OxRdtase_Mopterin-bd_sf"/>
</dbReference>
<dbReference type="SUPFAM" id="SSF56524">
    <property type="entry name" value="Oxidoreductase molybdopterin-binding domain"/>
    <property type="match status" value="1"/>
</dbReference>
<dbReference type="PANTHER" id="PTHR43032">
    <property type="entry name" value="PROTEIN-METHIONINE-SULFOXIDE REDUCTASE"/>
    <property type="match status" value="1"/>
</dbReference>
<evidence type="ECO:0000313" key="2">
    <source>
        <dbReference type="EMBL" id="BDZ42477.1"/>
    </source>
</evidence>
<sequence length="378" mass="39882">MRLPAPEDFRSAVHDPRVTARVGLYLGIAFLLVFVTGLYSHVLQNPVSWFPVLTDPAWGYRLTQGIHVAAGIACIPLLIAKLYSAFPALFEQPPVKGPVHALERASIALLVAASMFQLLTGLFNTFQWYPWGFGFVAVHFATAWVVIGSMLLHVGIKLPIIVAALRARVVDGEITDGAPLTEEYVSDGTLYSVPDGDLAGLPESGPPEASTTRRGFLGAVAVTVIGLTALTVGQTVRPLAGASVLSPRDPRVGPQGVPINKTAAEARVDDAAVGADWRLELEGPAGTQSLSRDDLLAMDLHQAVLPIACVEGWSASATWEGVRVRDLVALVSDPSVDLTDPSAAPEIAVASLQQVGSFSRSVLPPSTSPTTTRCSPCG</sequence>
<keyword evidence="1" id="KW-0812">Transmembrane</keyword>
<evidence type="ECO:0000313" key="3">
    <source>
        <dbReference type="Proteomes" id="UP001321475"/>
    </source>
</evidence>